<organism evidence="1 2">
    <name type="scientific">Papilio xuthus</name>
    <name type="common">Asian swallowtail butterfly</name>
    <dbReference type="NCBI Taxonomy" id="66420"/>
    <lineage>
        <taxon>Eukaryota</taxon>
        <taxon>Metazoa</taxon>
        <taxon>Ecdysozoa</taxon>
        <taxon>Arthropoda</taxon>
        <taxon>Hexapoda</taxon>
        <taxon>Insecta</taxon>
        <taxon>Pterygota</taxon>
        <taxon>Neoptera</taxon>
        <taxon>Endopterygota</taxon>
        <taxon>Lepidoptera</taxon>
        <taxon>Glossata</taxon>
        <taxon>Ditrysia</taxon>
        <taxon>Papilionoidea</taxon>
        <taxon>Papilionidae</taxon>
        <taxon>Papilioninae</taxon>
        <taxon>Papilio</taxon>
    </lineage>
</organism>
<evidence type="ECO:0000313" key="2">
    <source>
        <dbReference type="Proteomes" id="UP000053268"/>
    </source>
</evidence>
<protein>
    <submittedName>
        <fullName evidence="1">Uncharacterized protein</fullName>
    </submittedName>
</protein>
<sequence>MPEREDVSQYQTFGPATRVEVGKRAAGTRRCSTTPIDIRNTRGTTDALLAFEILSIILKLLNKNVDTFVPYMYSQT</sequence>
<gene>
    <name evidence="1" type="ORF">RR46_15264</name>
</gene>
<evidence type="ECO:0000313" key="1">
    <source>
        <dbReference type="EMBL" id="KPI91760.1"/>
    </source>
</evidence>
<dbReference type="EMBL" id="KQ459606">
    <property type="protein sequence ID" value="KPI91760.1"/>
    <property type="molecule type" value="Genomic_DNA"/>
</dbReference>
<name>A0A194PKX8_PAPXU</name>
<reference evidence="1 2" key="1">
    <citation type="journal article" date="2015" name="Nat. Commun.">
        <title>Outbred genome sequencing and CRISPR/Cas9 gene editing in butterflies.</title>
        <authorList>
            <person name="Li X."/>
            <person name="Fan D."/>
            <person name="Zhang W."/>
            <person name="Liu G."/>
            <person name="Zhang L."/>
            <person name="Zhao L."/>
            <person name="Fang X."/>
            <person name="Chen L."/>
            <person name="Dong Y."/>
            <person name="Chen Y."/>
            <person name="Ding Y."/>
            <person name="Zhao R."/>
            <person name="Feng M."/>
            <person name="Zhu Y."/>
            <person name="Feng Y."/>
            <person name="Jiang X."/>
            <person name="Zhu D."/>
            <person name="Xiang H."/>
            <person name="Feng X."/>
            <person name="Li S."/>
            <person name="Wang J."/>
            <person name="Zhang G."/>
            <person name="Kronforst M.R."/>
            <person name="Wang W."/>
        </authorList>
    </citation>
    <scope>NUCLEOTIDE SEQUENCE [LARGE SCALE GENOMIC DNA]</scope>
    <source>
        <strain evidence="1">Ya'a_city_454_Px</strain>
        <tissue evidence="1">Whole body</tissue>
    </source>
</reference>
<accession>A0A194PKX8</accession>
<dbReference type="AlphaFoldDB" id="A0A194PKX8"/>
<dbReference type="Proteomes" id="UP000053268">
    <property type="component" value="Unassembled WGS sequence"/>
</dbReference>
<keyword evidence="2" id="KW-1185">Reference proteome</keyword>
<proteinExistence type="predicted"/>